<protein>
    <recommendedName>
        <fullName evidence="4">Cell envelope biogenesis protein TolA</fullName>
    </recommendedName>
</protein>
<accession>A0ABW2BE92</accession>
<dbReference type="Proteomes" id="UP001596292">
    <property type="component" value="Unassembled WGS sequence"/>
</dbReference>
<feature type="coiled-coil region" evidence="1">
    <location>
        <begin position="97"/>
        <end position="156"/>
    </location>
</feature>
<comment type="caution">
    <text evidence="2">The sequence shown here is derived from an EMBL/GenBank/DDBJ whole genome shotgun (WGS) entry which is preliminary data.</text>
</comment>
<name>A0ABW2BE92_9HYPH</name>
<evidence type="ECO:0000256" key="1">
    <source>
        <dbReference type="SAM" id="Coils"/>
    </source>
</evidence>
<keyword evidence="1" id="KW-0175">Coiled coil</keyword>
<proteinExistence type="predicted"/>
<evidence type="ECO:0008006" key="4">
    <source>
        <dbReference type="Google" id="ProtNLM"/>
    </source>
</evidence>
<dbReference type="RefSeq" id="WP_378966004.1">
    <property type="nucleotide sequence ID" value="NZ_JBHSWN010000001.1"/>
</dbReference>
<keyword evidence="3" id="KW-1185">Reference proteome</keyword>
<evidence type="ECO:0000313" key="2">
    <source>
        <dbReference type="EMBL" id="MFC6788219.1"/>
    </source>
</evidence>
<reference evidence="3" key="1">
    <citation type="journal article" date="2019" name="Int. J. Syst. Evol. Microbiol.">
        <title>The Global Catalogue of Microorganisms (GCM) 10K type strain sequencing project: providing services to taxonomists for standard genome sequencing and annotation.</title>
        <authorList>
            <consortium name="The Broad Institute Genomics Platform"/>
            <consortium name="The Broad Institute Genome Sequencing Center for Infectious Disease"/>
            <person name="Wu L."/>
            <person name="Ma J."/>
        </authorList>
    </citation>
    <scope>NUCLEOTIDE SEQUENCE [LARGE SCALE GENOMIC DNA]</scope>
    <source>
        <strain evidence="3">CCUG 48316</strain>
    </source>
</reference>
<organism evidence="2 3">
    <name type="scientific">Methylobacterium komagatae</name>
    <dbReference type="NCBI Taxonomy" id="374425"/>
    <lineage>
        <taxon>Bacteria</taxon>
        <taxon>Pseudomonadati</taxon>
        <taxon>Pseudomonadota</taxon>
        <taxon>Alphaproteobacteria</taxon>
        <taxon>Hyphomicrobiales</taxon>
        <taxon>Methylobacteriaceae</taxon>
        <taxon>Methylobacterium</taxon>
    </lineage>
</organism>
<sequence>MAFVRASSIMFASINPARKLRLERAVDFQSPAGMESAAVSATNGIATILKAIGSSIDEDLPRTPMPEQNSDWPALIERIRSTASRMRESEAQTRERAMQVEDLLSRARADIRLAEERVRAAEAKAAQAEAAAHERVRAAEERATQAEERANTAEAWLRQIHETIFSEFSIIDEANG</sequence>
<dbReference type="EMBL" id="JBHSWN010000001">
    <property type="protein sequence ID" value="MFC6788219.1"/>
    <property type="molecule type" value="Genomic_DNA"/>
</dbReference>
<gene>
    <name evidence="2" type="ORF">ACFQE0_00385</name>
</gene>
<evidence type="ECO:0000313" key="3">
    <source>
        <dbReference type="Proteomes" id="UP001596292"/>
    </source>
</evidence>